<dbReference type="Proteomes" id="UP001054837">
    <property type="component" value="Unassembled WGS sequence"/>
</dbReference>
<comment type="caution">
    <text evidence="1">The sequence shown here is derived from an EMBL/GenBank/DDBJ whole genome shotgun (WGS) entry which is preliminary data.</text>
</comment>
<accession>A0AAV4VJ43</accession>
<evidence type="ECO:0000313" key="1">
    <source>
        <dbReference type="EMBL" id="GIY70166.1"/>
    </source>
</evidence>
<reference evidence="1 2" key="1">
    <citation type="submission" date="2021-06" db="EMBL/GenBank/DDBJ databases">
        <title>Caerostris darwini draft genome.</title>
        <authorList>
            <person name="Kono N."/>
            <person name="Arakawa K."/>
        </authorList>
    </citation>
    <scope>NUCLEOTIDE SEQUENCE [LARGE SCALE GENOMIC DNA]</scope>
</reference>
<sequence length="155" mass="17309">MDPATVLTEADVCRKITAATQLLTERRKLHDLATQAITKQQILMDAGLVTAKTIKASAATIKKAAEAVSDAENQHVVPLEMRHLGARKLQNIQYYPGFNFCMMKDWVGTVHKLLRALKGISNIQGTRQYQSKIMGIVINQCSTQHYQSPSDMKLR</sequence>
<dbReference type="AlphaFoldDB" id="A0AAV4VJ43"/>
<name>A0AAV4VJ43_9ARAC</name>
<keyword evidence="2" id="KW-1185">Reference proteome</keyword>
<organism evidence="1 2">
    <name type="scientific">Caerostris darwini</name>
    <dbReference type="NCBI Taxonomy" id="1538125"/>
    <lineage>
        <taxon>Eukaryota</taxon>
        <taxon>Metazoa</taxon>
        <taxon>Ecdysozoa</taxon>
        <taxon>Arthropoda</taxon>
        <taxon>Chelicerata</taxon>
        <taxon>Arachnida</taxon>
        <taxon>Araneae</taxon>
        <taxon>Araneomorphae</taxon>
        <taxon>Entelegynae</taxon>
        <taxon>Araneoidea</taxon>
        <taxon>Araneidae</taxon>
        <taxon>Caerostris</taxon>
    </lineage>
</organism>
<proteinExistence type="predicted"/>
<protein>
    <submittedName>
        <fullName evidence="1">Uncharacterized protein</fullName>
    </submittedName>
</protein>
<gene>
    <name evidence="1" type="ORF">CDAR_176601</name>
</gene>
<dbReference type="EMBL" id="BPLQ01013136">
    <property type="protein sequence ID" value="GIY70166.1"/>
    <property type="molecule type" value="Genomic_DNA"/>
</dbReference>
<evidence type="ECO:0000313" key="2">
    <source>
        <dbReference type="Proteomes" id="UP001054837"/>
    </source>
</evidence>